<organism evidence="2 3">
    <name type="scientific">Takifugu flavidus</name>
    <name type="common">sansaifugu</name>
    <dbReference type="NCBI Taxonomy" id="433684"/>
    <lineage>
        <taxon>Eukaryota</taxon>
        <taxon>Metazoa</taxon>
        <taxon>Chordata</taxon>
        <taxon>Craniata</taxon>
        <taxon>Vertebrata</taxon>
        <taxon>Euteleostomi</taxon>
        <taxon>Actinopterygii</taxon>
        <taxon>Neopterygii</taxon>
        <taxon>Teleostei</taxon>
        <taxon>Neoteleostei</taxon>
        <taxon>Acanthomorphata</taxon>
        <taxon>Eupercaria</taxon>
        <taxon>Tetraodontiformes</taxon>
        <taxon>Tetradontoidea</taxon>
        <taxon>Tetraodontidae</taxon>
        <taxon>Takifugu</taxon>
    </lineage>
</organism>
<dbReference type="PANTHER" id="PTHR16214">
    <property type="entry name" value="TRANSMEMBRANE PROTEIN 260"/>
    <property type="match status" value="1"/>
</dbReference>
<dbReference type="InterPro" id="IPR021280">
    <property type="entry name" value="TMEM260-like"/>
</dbReference>
<dbReference type="PANTHER" id="PTHR16214:SF3">
    <property type="entry name" value="TRANSMEMBRANE PROTEIN 260"/>
    <property type="match status" value="1"/>
</dbReference>
<accession>A0A5C6NXC4</accession>
<dbReference type="EMBL" id="RHFK02000008">
    <property type="protein sequence ID" value="TWW72132.1"/>
    <property type="molecule type" value="Genomic_DNA"/>
</dbReference>
<dbReference type="Proteomes" id="UP000324091">
    <property type="component" value="Chromosome 16"/>
</dbReference>
<dbReference type="AlphaFoldDB" id="A0A5C6NXC4"/>
<feature type="transmembrane region" description="Helical" evidence="1">
    <location>
        <begin position="12"/>
        <end position="31"/>
    </location>
</feature>
<feature type="transmembrane region" description="Helical" evidence="1">
    <location>
        <begin position="71"/>
        <end position="100"/>
    </location>
</feature>
<evidence type="ECO:0000313" key="3">
    <source>
        <dbReference type="Proteomes" id="UP000324091"/>
    </source>
</evidence>
<keyword evidence="3" id="KW-1185">Reference proteome</keyword>
<keyword evidence="1 2" id="KW-0812">Transmembrane</keyword>
<sequence length="696" mass="77982">MELEAVTGKGLLAGPGPGAILAGGLFAVSRLSWQWSVVAEVFTLNNLFVGMLLLLTASFHRAKNASQRRKIAHWGALCCGLGLCNQHTLVLYVLVIVPWVLHRLYSHKELSVSALITLGVCFLVGFLPYIYLPISSFLNQARWSWGDQTTLSGLLTHLLRVEYGTFSLAKTEISAKLSTMLNNTPHHPPTPPPPLPNSSTQFPPFIWAATTTIITTAAPTPSRHPCRLMDKHTFGMGKRGEHDRHVALETAQWDHCLADLSVPALALAGAGLLSSFWDRSCRAVAWLLSAMLVVYSLFFAWRANLDVSRPLLLGVVERFWLQSDAIVCVLAGLGLSRTHSELEKRLGRGEVWKTAGWVLTVALLAHMAHTNHRECDQSRNGVVEKFGRELLASIPADSVILTRGDLPGNSLRYLYYCQGARPDVRLVDQELMTYAWYVAQLAQHHPGVNFPGRLWDPVRPEEKGTFSLEQFLSHNTHPGGIESQKLAGGLLIPSPPGGTVCQANMRDIFACIGLPDGDSSWERSYSRWPLGVCDYLVPVHRQFHPEKWADRTRNLYNWSEPHNRFHPSSWERVANEEMWQARMKTAFFLFDLAERMQGEGKARLFELSYTLYKEIVEAHSNYPPNWDKNLALACERLLRSGHRGHSPDSLLTCSSRHFALYLEREPTDPQAPAIRTAITHLLKEQERLRTSHGTSP</sequence>
<comment type="caution">
    <text evidence="2">The sequence shown here is derived from an EMBL/GenBank/DDBJ whole genome shotgun (WGS) entry which is preliminary data.</text>
</comment>
<feature type="transmembrane region" description="Helical" evidence="1">
    <location>
        <begin position="112"/>
        <end position="132"/>
    </location>
</feature>
<feature type="transmembrane region" description="Helical" evidence="1">
    <location>
        <begin position="37"/>
        <end position="59"/>
    </location>
</feature>
<dbReference type="InterPro" id="IPR052724">
    <property type="entry name" value="GT117_domain-containing"/>
</dbReference>
<reference evidence="2 3" key="1">
    <citation type="submission" date="2019-04" db="EMBL/GenBank/DDBJ databases">
        <title>Chromosome genome assembly for Takifugu flavidus.</title>
        <authorList>
            <person name="Xiao S."/>
        </authorList>
    </citation>
    <scope>NUCLEOTIDE SEQUENCE [LARGE SCALE GENOMIC DNA]</scope>
    <source>
        <strain evidence="2">HTHZ2018</strain>
        <tissue evidence="2">Muscle</tissue>
    </source>
</reference>
<dbReference type="Pfam" id="PF11028">
    <property type="entry name" value="TMEM260-like"/>
    <property type="match status" value="1"/>
</dbReference>
<evidence type="ECO:0000313" key="2">
    <source>
        <dbReference type="EMBL" id="TWW72132.1"/>
    </source>
</evidence>
<feature type="transmembrane region" description="Helical" evidence="1">
    <location>
        <begin position="283"/>
        <end position="301"/>
    </location>
</feature>
<protein>
    <submittedName>
        <fullName evidence="2">Transmembrane protein 260</fullName>
    </submittedName>
</protein>
<keyword evidence="1" id="KW-0472">Membrane</keyword>
<proteinExistence type="predicted"/>
<evidence type="ECO:0000256" key="1">
    <source>
        <dbReference type="SAM" id="Phobius"/>
    </source>
</evidence>
<keyword evidence="1" id="KW-1133">Transmembrane helix</keyword>
<gene>
    <name evidence="2" type="ORF">D4764_16G0006290</name>
</gene>
<name>A0A5C6NXC4_9TELE</name>